<dbReference type="Pfam" id="PF00207">
    <property type="entry name" value="A2M"/>
    <property type="match status" value="1"/>
</dbReference>
<dbReference type="InterPro" id="IPR002890">
    <property type="entry name" value="MG2"/>
</dbReference>
<dbReference type="PANTHER" id="PTHR11412:SF136">
    <property type="entry name" value="CD109 ANTIGEN"/>
    <property type="match status" value="1"/>
</dbReference>
<dbReference type="InterPro" id="IPR008930">
    <property type="entry name" value="Terpenoid_cyclase/PrenylTrfase"/>
</dbReference>
<evidence type="ECO:0000256" key="7">
    <source>
        <dbReference type="ARBA" id="ARBA00023180"/>
    </source>
</evidence>
<evidence type="ECO:0000259" key="14">
    <source>
        <dbReference type="SMART" id="SM01361"/>
    </source>
</evidence>
<dbReference type="InterPro" id="IPR040839">
    <property type="entry name" value="MG4"/>
</dbReference>
<dbReference type="InterPro" id="IPR041813">
    <property type="entry name" value="A2M_TED"/>
</dbReference>
<name>A0A9N9MN73_9CUCU</name>
<dbReference type="Gene3D" id="2.60.40.2950">
    <property type="match status" value="1"/>
</dbReference>
<dbReference type="Gene3D" id="2.20.130.20">
    <property type="match status" value="1"/>
</dbReference>
<protein>
    <recommendedName>
        <fullName evidence="10">TEP1-F</fullName>
    </recommendedName>
</protein>
<evidence type="ECO:0000259" key="13">
    <source>
        <dbReference type="SMART" id="SM01360"/>
    </source>
</evidence>
<dbReference type="EMBL" id="OU892279">
    <property type="protein sequence ID" value="CAG9766032.1"/>
    <property type="molecule type" value="Genomic_DNA"/>
</dbReference>
<dbReference type="Gene3D" id="2.60.120.1540">
    <property type="match status" value="1"/>
</dbReference>
<dbReference type="Pfam" id="PF07678">
    <property type="entry name" value="TED_complement"/>
    <property type="match status" value="1"/>
</dbReference>
<accession>A0A9N9MN73</accession>
<comment type="subunit">
    <text evidence="9">Heterodimer of a TEP1-N chain and an TEP1-C chain non-covalently linked. Forms a complex composed of TEP1-N and TEP1-C heterodimer, LRIM1 and APL1C; the interaction stabilizes TEP1-N and TEP1-C heterodimer, prevents its binding to tissues while circulating in the hemolymph and protects the thioester bond from hydrolysis. Mature TEP1 and to a lesser extent full-length TEP1 interact with SPCLIP1; the interaction is induced by microbial infection.</text>
</comment>
<dbReference type="SMART" id="SM01359">
    <property type="entry name" value="A2M_N_2"/>
    <property type="match status" value="1"/>
</dbReference>
<dbReference type="CDD" id="cd02897">
    <property type="entry name" value="A2M_2"/>
    <property type="match status" value="1"/>
</dbReference>
<dbReference type="SMART" id="SM01361">
    <property type="entry name" value="A2M_recep"/>
    <property type="match status" value="1"/>
</dbReference>
<dbReference type="SUPFAM" id="SSF48239">
    <property type="entry name" value="Terpenoid cyclases/Protein prenyltransferases"/>
    <property type="match status" value="1"/>
</dbReference>
<feature type="domain" description="Alpha-2-macroglobulin bait region" evidence="12">
    <location>
        <begin position="447"/>
        <end position="582"/>
    </location>
</feature>
<comment type="subcellular location">
    <subcellularLocation>
        <location evidence="1">Secreted</location>
    </subcellularLocation>
</comment>
<dbReference type="Pfam" id="PF21412">
    <property type="entry name" value="TEP1_CUB2"/>
    <property type="match status" value="1"/>
</dbReference>
<dbReference type="InterPro" id="IPR050473">
    <property type="entry name" value="A2M/Complement_sys"/>
</dbReference>
<dbReference type="Pfam" id="PF17789">
    <property type="entry name" value="MG4"/>
    <property type="match status" value="1"/>
</dbReference>
<keyword evidence="6" id="KW-1015">Disulfide bond</keyword>
<evidence type="ECO:0000256" key="3">
    <source>
        <dbReference type="ARBA" id="ARBA00022729"/>
    </source>
</evidence>
<dbReference type="InterPro" id="IPR001599">
    <property type="entry name" value="Macroglobln_a2"/>
</dbReference>
<evidence type="ECO:0000256" key="1">
    <source>
        <dbReference type="ARBA" id="ARBA00004613"/>
    </source>
</evidence>
<evidence type="ECO:0000256" key="11">
    <source>
        <dbReference type="SAM" id="SignalP"/>
    </source>
</evidence>
<evidence type="ECO:0000256" key="2">
    <source>
        <dbReference type="ARBA" id="ARBA00022525"/>
    </source>
</evidence>
<evidence type="ECO:0000313" key="16">
    <source>
        <dbReference type="Proteomes" id="UP001152799"/>
    </source>
</evidence>
<dbReference type="GO" id="GO:0002376">
    <property type="term" value="P:immune system process"/>
    <property type="evidence" value="ECO:0007669"/>
    <property type="project" value="UniProtKB-KW"/>
</dbReference>
<dbReference type="SUPFAM" id="SSF49410">
    <property type="entry name" value="Alpha-macroglobulin receptor domain"/>
    <property type="match status" value="1"/>
</dbReference>
<dbReference type="InterPro" id="IPR036595">
    <property type="entry name" value="A-macroglobulin_rcpt-bd_sf"/>
</dbReference>
<evidence type="ECO:0000256" key="6">
    <source>
        <dbReference type="ARBA" id="ARBA00023157"/>
    </source>
</evidence>
<gene>
    <name evidence="15" type="ORF">CEUTPL_LOCUS6626</name>
</gene>
<keyword evidence="2" id="KW-0964">Secreted</keyword>
<dbReference type="InterPro" id="IPR011625">
    <property type="entry name" value="A2M_N_BRD"/>
</dbReference>
<evidence type="ECO:0000256" key="10">
    <source>
        <dbReference type="ARBA" id="ARBA00078071"/>
    </source>
</evidence>
<dbReference type="InterPro" id="IPR009048">
    <property type="entry name" value="A-macroglobulin_rcpt-bd"/>
</dbReference>
<dbReference type="InterPro" id="IPR049135">
    <property type="entry name" value="TEP1_CUB2"/>
</dbReference>
<keyword evidence="5" id="KW-0882">Thioester bond</keyword>
<keyword evidence="4" id="KW-0391">Immunity</keyword>
<evidence type="ECO:0000259" key="12">
    <source>
        <dbReference type="SMART" id="SM01359"/>
    </source>
</evidence>
<feature type="domain" description="Alpha-macroglobulin receptor-binding" evidence="14">
    <location>
        <begin position="1333"/>
        <end position="1422"/>
    </location>
</feature>
<feature type="domain" description="Alpha-2-macroglobulin" evidence="13">
    <location>
        <begin position="713"/>
        <end position="804"/>
    </location>
</feature>
<keyword evidence="3 11" id="KW-0732">Signal</keyword>
<dbReference type="InterPro" id="IPR041555">
    <property type="entry name" value="MG3"/>
</dbReference>
<evidence type="ECO:0000256" key="5">
    <source>
        <dbReference type="ARBA" id="ARBA00022966"/>
    </source>
</evidence>
<dbReference type="Gene3D" id="2.60.40.690">
    <property type="entry name" value="Alpha-macroglobulin, receptor-binding domain"/>
    <property type="match status" value="1"/>
</dbReference>
<organism evidence="15 16">
    <name type="scientific">Ceutorhynchus assimilis</name>
    <name type="common">cabbage seed weevil</name>
    <dbReference type="NCBI Taxonomy" id="467358"/>
    <lineage>
        <taxon>Eukaryota</taxon>
        <taxon>Metazoa</taxon>
        <taxon>Ecdysozoa</taxon>
        <taxon>Arthropoda</taxon>
        <taxon>Hexapoda</taxon>
        <taxon>Insecta</taxon>
        <taxon>Pterygota</taxon>
        <taxon>Neoptera</taxon>
        <taxon>Endopterygota</taxon>
        <taxon>Coleoptera</taxon>
        <taxon>Polyphaga</taxon>
        <taxon>Cucujiformia</taxon>
        <taxon>Curculionidae</taxon>
        <taxon>Ceutorhynchinae</taxon>
        <taxon>Ceutorhynchus</taxon>
    </lineage>
</organism>
<dbReference type="Gene3D" id="1.50.10.20">
    <property type="match status" value="1"/>
</dbReference>
<dbReference type="Gene3D" id="2.60.40.1930">
    <property type="match status" value="2"/>
</dbReference>
<dbReference type="Gene3D" id="2.60.40.10">
    <property type="entry name" value="Immunoglobulins"/>
    <property type="match status" value="2"/>
</dbReference>
<proteinExistence type="predicted"/>
<dbReference type="InterPro" id="IPR013783">
    <property type="entry name" value="Ig-like_fold"/>
</dbReference>
<evidence type="ECO:0000256" key="9">
    <source>
        <dbReference type="ARBA" id="ARBA00063781"/>
    </source>
</evidence>
<evidence type="ECO:0000256" key="8">
    <source>
        <dbReference type="ARBA" id="ARBA00057615"/>
    </source>
</evidence>
<dbReference type="SMART" id="SM01419">
    <property type="entry name" value="Thiol-ester_cl"/>
    <property type="match status" value="1"/>
</dbReference>
<keyword evidence="7" id="KW-0325">Glycoprotein</keyword>
<keyword evidence="16" id="KW-1185">Reference proteome</keyword>
<reference evidence="15" key="1">
    <citation type="submission" date="2022-01" db="EMBL/GenBank/DDBJ databases">
        <authorList>
            <person name="King R."/>
        </authorList>
    </citation>
    <scope>NUCLEOTIDE SEQUENCE</scope>
</reference>
<evidence type="ECO:0000256" key="4">
    <source>
        <dbReference type="ARBA" id="ARBA00022859"/>
    </source>
</evidence>
<dbReference type="Pfam" id="PF17791">
    <property type="entry name" value="MG3"/>
    <property type="match status" value="1"/>
</dbReference>
<sequence>MTMWKLACAVIWVVLVDCCLGQEGYYNVIGPRILRPNSEYHASISVHGTSGPTSITATLEGQSFTGTPFLMQFKDVVLPYSNVISRFEIGDIEDGNYKLRVTGNRGLEFSAEFPLEYVKKSYSVYIQTDRAVYQPGSTLMFRAIVLNPALKPAAEVRNEPLHIHIEDGKGNRVKEWKNVEATKGVFSGDLKLSDNPVLGNWNISVTIHGQSYAKSIQVAEYILPKFVVEVKVPQHVTFREKTLPVAIDTRYNYGKKVVGEATITAYPTIYSGVIQPIYQNPIRKVVKIDGSTLVEFDIEKDLRLNDEYERLVIVDVTIEEFLTGRRQNNSAEVYVHKYKYKMDLIKTADYFKPGLTYVAYVKVANHDGTPLRDEERDVTIKHGYSRQDEIYEEKTHRLDKNGIFILEYNTPTDVTNTTALRIEAEYKDLKERISPIPAAVSYGNTFLQVSLETEKPIVNLDVDVLVNCTEPMRYINYVLMARGDVLQTNSFQIDQKNIFRFRFTAVHAMVPISHLFVYYIKDNGELIGDVVDVEVDVLFDNFINIDLSTDETEPDLDIELTVRARQNSYIGLMAVDENVLKLRPGYDVTLQEISEDLQKYDVAETSPYSLISRNLKNHFMWKPGGSNPHSAVYEAGADLMTNAHINRRKPTLEDIYLRPTFYGSSTIKPDRGFGVPLPTVTRPPLAGPYAFSRIPKPVWNKPKVYLTEHVADTWLFSNFSSGYEGKTSIRRKVPSSLNNWLVSGFSLDPIRGLALMTEPKRLKVTKSFVVSLDLPYSVQKGEILAVPVVVYNYMAQDIVAEVTLHNTEQSFEFAEVSNDVNSTKKVELYRRKKIPLPKNSGASISFMITPLKAGFLDIKVTANSPRNQDIVTKQLKVELGGETEYYTKSVLIDMRQSTNFKKTLNFTIPKNAIEGSTKIEVSTVGNLLGVSMIHLENLIRLPSGCGEQNFVRFMPNLVILEYLKSTRQLTPTIQNEAIGFLETSYQEELQYKRADGSFSPFGDRDSTSSVWLTAYVALAFKQAKQFIYVDDSIVDQALEWLSTHQGVNGSFVETGTVIYDELQNKNRNSLALTAFTLLAFIENQRTYTANYTNVIYKGLDYITRNMDESESTYSIAICSYVLYLAKHTSRQSVFNLLDSRAKVQGDIKWWAKDFPKNESSNPWRNRPRSVDIEMTSYALLTFLEANLMEDAVPVLNWLINQQSSFGGFTSSRDTVVGLQALYKMVMRLSSPVNLQIEFAYNKGKTGKFSVNQNTAMILQSTEIDKDSREVNVTAQGNGIGLFRVSYQYNTNVTGPWPLFTLDPQVDKNSNVDHLQLSICTAFASRNLSSTPLSNMAVMEVSLPSGFTADRDSLPSLEVSQNVQKVETSHGDTRVILYFNNLTVTEYCPTVSAFRTHKVAKQKRVPVVVYDYYDTSRRARQFYWGPRATICDICEGEDCGDICEAAFRARQSSSGADDSDSSGNTRITSIVLLSFIPLLLSIMFR</sequence>
<dbReference type="GO" id="GO:0005615">
    <property type="term" value="C:extracellular space"/>
    <property type="evidence" value="ECO:0007669"/>
    <property type="project" value="InterPro"/>
</dbReference>
<dbReference type="FunFam" id="2.60.40.1930:FF:000001">
    <property type="entry name" value="CD109 isoform 3"/>
    <property type="match status" value="1"/>
</dbReference>
<dbReference type="SMART" id="SM01360">
    <property type="entry name" value="A2M"/>
    <property type="match status" value="1"/>
</dbReference>
<dbReference type="Pfam" id="PF07677">
    <property type="entry name" value="A2M_recep"/>
    <property type="match status" value="1"/>
</dbReference>
<dbReference type="Pfam" id="PF01835">
    <property type="entry name" value="MG2"/>
    <property type="match status" value="1"/>
</dbReference>
<feature type="chain" id="PRO_5040413411" description="TEP1-F" evidence="11">
    <location>
        <begin position="22"/>
        <end position="1484"/>
    </location>
</feature>
<dbReference type="PANTHER" id="PTHR11412">
    <property type="entry name" value="MACROGLOBULIN / COMPLEMENT"/>
    <property type="match status" value="1"/>
</dbReference>
<evidence type="ECO:0000313" key="15">
    <source>
        <dbReference type="EMBL" id="CAG9766032.1"/>
    </source>
</evidence>
<dbReference type="InterPro" id="IPR011626">
    <property type="entry name" value="Alpha-macroglobulin_TED"/>
</dbReference>
<dbReference type="GO" id="GO:0004866">
    <property type="term" value="F:endopeptidase inhibitor activity"/>
    <property type="evidence" value="ECO:0007669"/>
    <property type="project" value="InterPro"/>
</dbReference>
<dbReference type="Gene3D" id="2.60.40.1940">
    <property type="match status" value="1"/>
</dbReference>
<feature type="signal peptide" evidence="11">
    <location>
        <begin position="1"/>
        <end position="21"/>
    </location>
</feature>
<comment type="function">
    <text evidence="8">Binds covalently through a thioester bond to the pathogen surface resulting in pathogen clearance.</text>
</comment>
<dbReference type="Proteomes" id="UP001152799">
    <property type="component" value="Chromosome 3"/>
</dbReference>
<dbReference type="InterPro" id="IPR047565">
    <property type="entry name" value="Alpha-macroglob_thiol-ester_cl"/>
</dbReference>
<dbReference type="OrthoDB" id="9998011at2759"/>
<dbReference type="Pfam" id="PF07703">
    <property type="entry name" value="A2M_BRD"/>
    <property type="match status" value="1"/>
</dbReference>